<dbReference type="PANTHER" id="PTHR36766:SF40">
    <property type="entry name" value="DISEASE RESISTANCE PROTEIN RGA3"/>
    <property type="match status" value="1"/>
</dbReference>
<dbReference type="Pfam" id="PF00931">
    <property type="entry name" value="NB-ARC"/>
    <property type="match status" value="1"/>
</dbReference>
<dbReference type="PRINTS" id="PR00364">
    <property type="entry name" value="DISEASERSIST"/>
</dbReference>
<evidence type="ECO:0000256" key="5">
    <source>
        <dbReference type="ARBA" id="ARBA00022840"/>
    </source>
</evidence>
<keyword evidence="2" id="KW-0677">Repeat</keyword>
<evidence type="ECO:0000259" key="9">
    <source>
        <dbReference type="Pfam" id="PF25019"/>
    </source>
</evidence>
<dbReference type="AlphaFoldDB" id="A0AAV5MCQ3"/>
<evidence type="ECO:0000259" key="6">
    <source>
        <dbReference type="Pfam" id="PF00931"/>
    </source>
</evidence>
<evidence type="ECO:0000256" key="2">
    <source>
        <dbReference type="ARBA" id="ARBA00022737"/>
    </source>
</evidence>
<proteinExistence type="predicted"/>
<feature type="domain" description="Disease resistance protein winged helix" evidence="8">
    <location>
        <begin position="429"/>
        <end position="500"/>
    </location>
</feature>
<evidence type="ECO:0000313" key="11">
    <source>
        <dbReference type="Proteomes" id="UP001054252"/>
    </source>
</evidence>
<comment type="caution">
    <text evidence="10">The sequence shown here is derived from an EMBL/GenBank/DDBJ whole genome shotgun (WGS) entry which is preliminary data.</text>
</comment>
<accession>A0AAV5MCQ3</accession>
<evidence type="ECO:0000313" key="10">
    <source>
        <dbReference type="EMBL" id="GKV47494.1"/>
    </source>
</evidence>
<dbReference type="InterPro" id="IPR041118">
    <property type="entry name" value="Rx_N"/>
</dbReference>
<gene>
    <name evidence="10" type="ORF">SLEP1_g54394</name>
</gene>
<evidence type="ECO:0000259" key="7">
    <source>
        <dbReference type="Pfam" id="PF18052"/>
    </source>
</evidence>
<dbReference type="EMBL" id="BPVZ01000229">
    <property type="protein sequence ID" value="GKV47494.1"/>
    <property type="molecule type" value="Genomic_DNA"/>
</dbReference>
<keyword evidence="1" id="KW-0433">Leucine-rich repeat</keyword>
<dbReference type="Pfam" id="PF18052">
    <property type="entry name" value="Rx_N"/>
    <property type="match status" value="1"/>
</dbReference>
<organism evidence="10 11">
    <name type="scientific">Rubroshorea leprosula</name>
    <dbReference type="NCBI Taxonomy" id="152421"/>
    <lineage>
        <taxon>Eukaryota</taxon>
        <taxon>Viridiplantae</taxon>
        <taxon>Streptophyta</taxon>
        <taxon>Embryophyta</taxon>
        <taxon>Tracheophyta</taxon>
        <taxon>Spermatophyta</taxon>
        <taxon>Magnoliopsida</taxon>
        <taxon>eudicotyledons</taxon>
        <taxon>Gunneridae</taxon>
        <taxon>Pentapetalae</taxon>
        <taxon>rosids</taxon>
        <taxon>malvids</taxon>
        <taxon>Malvales</taxon>
        <taxon>Dipterocarpaceae</taxon>
        <taxon>Rubroshorea</taxon>
    </lineage>
</organism>
<dbReference type="Pfam" id="PF23559">
    <property type="entry name" value="WHD_DRP"/>
    <property type="match status" value="1"/>
</dbReference>
<sequence length="1030" mass="117076">MADTGLILISSLIQEAISKATPFAAGQVSFGPCPPKEFENLAHLLTAIQPVAEGAEECQESDRALRLWLQKLKDAVYDAVDLLDECDYHVLQMEVETPGLKRKRDQVHTSFSPSNLDAFSLQVDRKLSEINESLAEIRKEVDFINLMIEFRKQKLASDGPNHEIVPILDSSEVVGREDDVSKMVDLLDELRSKHPISGIAIVGVAGVGKTTVAKLVYMKAEEEKRYDVVAWVCVSGEFHDHRILGELLEYFNISGVRPNTIHELLQDLGKELENKKFLLILDDAQEKDASKWNDFLFQLSEVVKANGSSIVLTTRSEGVASVVEKLPMYRYDMQRLSDDQCWMIIKKLVLSLPSNAIGYSIAKQCGGLPLLATAIGETMNSIEEDEWLAITRSREWKLENRNSILSVLKQSFFDCVPSSLKKCFSYCSIFPKGFEIRKDDLIQLWMAGGFLQQSNESSMTMEDIGNKYLNEFVSNSLFQSVRRDACVESYKMLDLVHDLALSVSEGETSIWKTESNIINSNVRNLRIEHDSDVLSALPQRLHSLFLDGDVFIGMQSDLKSLRSFKLVESQTIRWPISLDKSKHLRYLEIAQSKIGALPGFSSKFHMLQTLKVTQCKCLIMLPDNINKLDSLRHLYLDKPNLMPKGIGHLTSLQTLPIFFVRRGKGFTIEELGCLTQLRGKMEIRDLDLITSKSEAIRARLNEKTELHELVLKWNRLMRSKQHEEVLEGLQSHSNLKSLSIIDYNGCSYPSWIDGLSSLQQLKIESCGELISIPEDFRKLRSLSVLDITYCSKLRSIPEGWLASLTCLKELRMGPFWPELLEFPELAEIHHLHASLEALTLNGWAKLESLPHRLQHLTTLKKLHINGCGEKASLKWFGELSVKELRIGPLDVGLTEFPELTFIHHFPSLERLELCGWYGLGSLPHQLRHLTALKELVIRDFDSVYALPEWLGNLSSLRELNISNCVNLFLPSVEAMRRLSNLQSLIIEGPRVPWSEWKKISHIPNIRIDGWTVQSQQHYISILFRNRKGYV</sequence>
<name>A0AAV5MCQ3_9ROSI</name>
<dbReference type="InterPro" id="IPR036388">
    <property type="entry name" value="WH-like_DNA-bd_sf"/>
</dbReference>
<evidence type="ECO:0000259" key="8">
    <source>
        <dbReference type="Pfam" id="PF23559"/>
    </source>
</evidence>
<dbReference type="Gene3D" id="1.10.8.430">
    <property type="entry name" value="Helical domain of apoptotic protease-activating factors"/>
    <property type="match status" value="1"/>
</dbReference>
<keyword evidence="11" id="KW-1185">Reference proteome</keyword>
<dbReference type="PANTHER" id="PTHR36766">
    <property type="entry name" value="PLANT BROAD-SPECTRUM MILDEW RESISTANCE PROTEIN RPW8"/>
    <property type="match status" value="1"/>
</dbReference>
<dbReference type="InterPro" id="IPR042197">
    <property type="entry name" value="Apaf_helical"/>
</dbReference>
<evidence type="ECO:0000256" key="4">
    <source>
        <dbReference type="ARBA" id="ARBA00022821"/>
    </source>
</evidence>
<dbReference type="Proteomes" id="UP001054252">
    <property type="component" value="Unassembled WGS sequence"/>
</dbReference>
<dbReference type="GO" id="GO:0051707">
    <property type="term" value="P:response to other organism"/>
    <property type="evidence" value="ECO:0007669"/>
    <property type="project" value="UniProtKB-ARBA"/>
</dbReference>
<dbReference type="GO" id="GO:0005524">
    <property type="term" value="F:ATP binding"/>
    <property type="evidence" value="ECO:0007669"/>
    <property type="project" value="UniProtKB-KW"/>
</dbReference>
<dbReference type="Gene3D" id="3.40.50.300">
    <property type="entry name" value="P-loop containing nucleotide triphosphate hydrolases"/>
    <property type="match status" value="1"/>
</dbReference>
<keyword evidence="3" id="KW-0547">Nucleotide-binding</keyword>
<keyword evidence="4" id="KW-0611">Plant defense</keyword>
<feature type="domain" description="Disease resistance N-terminal" evidence="7">
    <location>
        <begin position="13"/>
        <end position="96"/>
    </location>
</feature>
<dbReference type="InterPro" id="IPR032675">
    <property type="entry name" value="LRR_dom_sf"/>
</dbReference>
<dbReference type="Pfam" id="PF25019">
    <property type="entry name" value="LRR_R13L1-DRL21"/>
    <property type="match status" value="1"/>
</dbReference>
<dbReference type="SUPFAM" id="SSF52540">
    <property type="entry name" value="P-loop containing nucleoside triphosphate hydrolases"/>
    <property type="match status" value="1"/>
</dbReference>
<reference evidence="10 11" key="1">
    <citation type="journal article" date="2021" name="Commun. Biol.">
        <title>The genome of Shorea leprosula (Dipterocarpaceae) highlights the ecological relevance of drought in aseasonal tropical rainforests.</title>
        <authorList>
            <person name="Ng K.K.S."/>
            <person name="Kobayashi M.J."/>
            <person name="Fawcett J.A."/>
            <person name="Hatakeyama M."/>
            <person name="Paape T."/>
            <person name="Ng C.H."/>
            <person name="Ang C.C."/>
            <person name="Tnah L.H."/>
            <person name="Lee C.T."/>
            <person name="Nishiyama T."/>
            <person name="Sese J."/>
            <person name="O'Brien M.J."/>
            <person name="Copetti D."/>
            <person name="Mohd Noor M.I."/>
            <person name="Ong R.C."/>
            <person name="Putra M."/>
            <person name="Sireger I.Z."/>
            <person name="Indrioko S."/>
            <person name="Kosugi Y."/>
            <person name="Izuno A."/>
            <person name="Isagi Y."/>
            <person name="Lee S.L."/>
            <person name="Shimizu K.K."/>
        </authorList>
    </citation>
    <scope>NUCLEOTIDE SEQUENCE [LARGE SCALE GENOMIC DNA]</scope>
    <source>
        <strain evidence="10">214</strain>
    </source>
</reference>
<dbReference type="GO" id="GO:0043531">
    <property type="term" value="F:ADP binding"/>
    <property type="evidence" value="ECO:0007669"/>
    <property type="project" value="InterPro"/>
</dbReference>
<feature type="domain" description="NB-ARC" evidence="6">
    <location>
        <begin position="179"/>
        <end position="350"/>
    </location>
</feature>
<dbReference type="FunFam" id="1.10.10.10:FF:000322">
    <property type="entry name" value="Probable disease resistance protein At1g63360"/>
    <property type="match status" value="1"/>
</dbReference>
<dbReference type="InterPro" id="IPR056789">
    <property type="entry name" value="LRR_R13L1-DRL21"/>
</dbReference>
<dbReference type="GO" id="GO:0006952">
    <property type="term" value="P:defense response"/>
    <property type="evidence" value="ECO:0007669"/>
    <property type="project" value="UniProtKB-KW"/>
</dbReference>
<dbReference type="SUPFAM" id="SSF52058">
    <property type="entry name" value="L domain-like"/>
    <property type="match status" value="1"/>
</dbReference>
<dbReference type="Gene3D" id="3.80.10.10">
    <property type="entry name" value="Ribonuclease Inhibitor"/>
    <property type="match status" value="2"/>
</dbReference>
<protein>
    <submittedName>
        <fullName evidence="10">Uncharacterized protein</fullName>
    </submittedName>
</protein>
<dbReference type="InterPro" id="IPR027417">
    <property type="entry name" value="P-loop_NTPase"/>
</dbReference>
<dbReference type="InterPro" id="IPR058922">
    <property type="entry name" value="WHD_DRP"/>
</dbReference>
<dbReference type="Gene3D" id="1.10.10.10">
    <property type="entry name" value="Winged helix-like DNA-binding domain superfamily/Winged helix DNA-binding domain"/>
    <property type="match status" value="1"/>
</dbReference>
<evidence type="ECO:0000256" key="1">
    <source>
        <dbReference type="ARBA" id="ARBA00022614"/>
    </source>
</evidence>
<dbReference type="Gene3D" id="1.20.5.4130">
    <property type="match status" value="1"/>
</dbReference>
<feature type="domain" description="R13L1/DRL21-like LRR repeat region" evidence="9">
    <location>
        <begin position="668"/>
        <end position="789"/>
    </location>
</feature>
<keyword evidence="5" id="KW-0067">ATP-binding</keyword>
<evidence type="ECO:0000256" key="3">
    <source>
        <dbReference type="ARBA" id="ARBA00022741"/>
    </source>
</evidence>
<dbReference type="InterPro" id="IPR002182">
    <property type="entry name" value="NB-ARC"/>
</dbReference>